<accession>A0A6J5MRA4</accession>
<sequence length="147" mass="16682">MNSFYQVIGYLKDQLALDIDVNTIIHGEAPENKKDIFPMAHLMVTNGALGQGTSIFTFTVQVLDIRNVSKKMSTDKFLKNDNELDNLNTCFAVLNRLITELKLQRNELDIELLNEPSLIPVIYDFKDTLDGWSTELQLSITNTIEVC</sequence>
<organism evidence="1">
    <name type="scientific">uncultured Caudovirales phage</name>
    <dbReference type="NCBI Taxonomy" id="2100421"/>
    <lineage>
        <taxon>Viruses</taxon>
        <taxon>Duplodnaviria</taxon>
        <taxon>Heunggongvirae</taxon>
        <taxon>Uroviricota</taxon>
        <taxon>Caudoviricetes</taxon>
        <taxon>Peduoviridae</taxon>
        <taxon>Maltschvirus</taxon>
        <taxon>Maltschvirus maltsch</taxon>
    </lineage>
</organism>
<reference evidence="1" key="1">
    <citation type="submission" date="2020-04" db="EMBL/GenBank/DDBJ databases">
        <authorList>
            <person name="Chiriac C."/>
            <person name="Salcher M."/>
            <person name="Ghai R."/>
            <person name="Kavagutti S V."/>
        </authorList>
    </citation>
    <scope>NUCLEOTIDE SEQUENCE</scope>
</reference>
<evidence type="ECO:0000313" key="1">
    <source>
        <dbReference type="EMBL" id="CAB4148531.1"/>
    </source>
</evidence>
<dbReference type="EMBL" id="LR796497">
    <property type="protein sequence ID" value="CAB4148531.1"/>
    <property type="molecule type" value="Genomic_DNA"/>
</dbReference>
<proteinExistence type="predicted"/>
<protein>
    <submittedName>
        <fullName evidence="1">Uncharacterized protein</fullName>
    </submittedName>
</protein>
<gene>
    <name evidence="1" type="ORF">UFOVP532_14</name>
</gene>
<name>A0A6J5MRA4_9CAUD</name>